<dbReference type="OrthoDB" id="9785951at2"/>
<dbReference type="Gene3D" id="3.60.21.10">
    <property type="match status" value="1"/>
</dbReference>
<dbReference type="Pfam" id="PF12850">
    <property type="entry name" value="Metallophos_2"/>
    <property type="match status" value="1"/>
</dbReference>
<evidence type="ECO:0000313" key="4">
    <source>
        <dbReference type="EMBL" id="TDN47918.1"/>
    </source>
</evidence>
<dbReference type="AlphaFoldDB" id="A0A4R6DUE1"/>
<evidence type="ECO:0000256" key="1">
    <source>
        <dbReference type="ARBA" id="ARBA00008950"/>
    </source>
</evidence>
<evidence type="ECO:0000259" key="3">
    <source>
        <dbReference type="Pfam" id="PF12850"/>
    </source>
</evidence>
<gene>
    <name evidence="4" type="ORF">C7389_11734</name>
</gene>
<dbReference type="InterPro" id="IPR000979">
    <property type="entry name" value="Phosphodiesterase_MJ0936/Vps29"/>
</dbReference>
<organism evidence="4 5">
    <name type="scientific">Azoarcus indigens</name>
    <dbReference type="NCBI Taxonomy" id="29545"/>
    <lineage>
        <taxon>Bacteria</taxon>
        <taxon>Pseudomonadati</taxon>
        <taxon>Pseudomonadota</taxon>
        <taxon>Betaproteobacteria</taxon>
        <taxon>Rhodocyclales</taxon>
        <taxon>Zoogloeaceae</taxon>
        <taxon>Azoarcus</taxon>
    </lineage>
</organism>
<protein>
    <recommendedName>
        <fullName evidence="2">Phosphoesterase</fullName>
        <ecNumber evidence="2">3.1.4.-</ecNumber>
    </recommendedName>
</protein>
<dbReference type="SUPFAM" id="SSF56300">
    <property type="entry name" value="Metallo-dependent phosphatases"/>
    <property type="match status" value="1"/>
</dbReference>
<comment type="similarity">
    <text evidence="1 2">Belongs to the metallophosphoesterase superfamily. YfcE family.</text>
</comment>
<dbReference type="EMBL" id="SNVV01000017">
    <property type="protein sequence ID" value="TDN47918.1"/>
    <property type="molecule type" value="Genomic_DNA"/>
</dbReference>
<name>A0A4R6DUE1_9RHOO</name>
<reference evidence="4 5" key="1">
    <citation type="submission" date="2019-03" db="EMBL/GenBank/DDBJ databases">
        <title>Genomic Encyclopedia of Type Strains, Phase IV (KMG-IV): sequencing the most valuable type-strain genomes for metagenomic binning, comparative biology and taxonomic classification.</title>
        <authorList>
            <person name="Goeker M."/>
        </authorList>
    </citation>
    <scope>NUCLEOTIDE SEQUENCE [LARGE SCALE GENOMIC DNA]</scope>
    <source>
        <strain evidence="4 5">DSM 12121</strain>
    </source>
</reference>
<dbReference type="GO" id="GO:0016787">
    <property type="term" value="F:hydrolase activity"/>
    <property type="evidence" value="ECO:0007669"/>
    <property type="project" value="UniProtKB-UniRule"/>
</dbReference>
<dbReference type="GO" id="GO:0046872">
    <property type="term" value="F:metal ion binding"/>
    <property type="evidence" value="ECO:0007669"/>
    <property type="project" value="UniProtKB-KW"/>
</dbReference>
<dbReference type="PANTHER" id="PTHR11124">
    <property type="entry name" value="VACUOLAR SORTING PROTEIN VPS29"/>
    <property type="match status" value="1"/>
</dbReference>
<keyword evidence="5" id="KW-1185">Reference proteome</keyword>
<dbReference type="EC" id="3.1.4.-" evidence="2"/>
<dbReference type="NCBIfam" id="TIGR00040">
    <property type="entry name" value="yfcE"/>
    <property type="match status" value="1"/>
</dbReference>
<proteinExistence type="inferred from homology"/>
<comment type="caution">
    <text evidence="4">The sequence shown here is derived from an EMBL/GenBank/DDBJ whole genome shotgun (WGS) entry which is preliminary data.</text>
</comment>
<evidence type="ECO:0000256" key="2">
    <source>
        <dbReference type="RuleBase" id="RU362039"/>
    </source>
</evidence>
<sequence length="168" mass="17606">MRRIGLISDTHSLLRPEAEAFLQGADAIVHAGDIGDRNILDTLARIAPLTAVYGNNDHGPAPEPLPELDWLDLGGGRQLCVIHELPRLPPGAAGADCRVVVAGHSHKPAAVVRDGVLLVNPGSAGPRRFKLPVSAGELLVAEDRISVRVVDLLSGELCAEALLPTPPA</sequence>
<accession>A0A4R6DUE1</accession>
<evidence type="ECO:0000313" key="5">
    <source>
        <dbReference type="Proteomes" id="UP000295129"/>
    </source>
</evidence>
<dbReference type="Proteomes" id="UP000295129">
    <property type="component" value="Unassembled WGS sequence"/>
</dbReference>
<dbReference type="InterPro" id="IPR029052">
    <property type="entry name" value="Metallo-depent_PP-like"/>
</dbReference>
<dbReference type="InterPro" id="IPR024654">
    <property type="entry name" value="Calcineurin-like_PHP_lpxH"/>
</dbReference>
<dbReference type="RefSeq" id="WP_133593875.1">
    <property type="nucleotide sequence ID" value="NZ_SNVV01000017.1"/>
</dbReference>
<feature type="domain" description="Calcineurin-like phosphoesterase" evidence="3">
    <location>
        <begin position="3"/>
        <end position="134"/>
    </location>
</feature>
<comment type="cofactor">
    <cofactor evidence="2">
        <name>a divalent metal cation</name>
        <dbReference type="ChEBI" id="CHEBI:60240"/>
    </cofactor>
</comment>
<keyword evidence="2" id="KW-0479">Metal-binding</keyword>